<dbReference type="Pfam" id="PF00749">
    <property type="entry name" value="tRNA-synt_1c"/>
    <property type="match status" value="2"/>
</dbReference>
<dbReference type="OrthoDB" id="9801560at2"/>
<dbReference type="EC" id="6.1.1.18" evidence="8"/>
<dbReference type="Gene3D" id="3.90.800.10">
    <property type="entry name" value="Glutamyl-tRNA Synthetase, Domain 3"/>
    <property type="match status" value="1"/>
</dbReference>
<organism evidence="13 14">
    <name type="scientific">Tepidimonas fonticaldi</name>
    <dbReference type="NCBI Taxonomy" id="1101373"/>
    <lineage>
        <taxon>Bacteria</taxon>
        <taxon>Pseudomonadati</taxon>
        <taxon>Pseudomonadota</taxon>
        <taxon>Betaproteobacteria</taxon>
        <taxon>Burkholderiales</taxon>
        <taxon>Tepidimonas</taxon>
    </lineage>
</organism>
<keyword evidence="14" id="KW-1185">Reference proteome</keyword>
<feature type="short sequence motif" description="'KMSKS' region" evidence="8">
    <location>
        <begin position="397"/>
        <end position="401"/>
    </location>
</feature>
<evidence type="ECO:0000256" key="4">
    <source>
        <dbReference type="ARBA" id="ARBA00022741"/>
    </source>
</evidence>
<dbReference type="InterPro" id="IPR049437">
    <property type="entry name" value="tRNA-synt_1c_C2"/>
</dbReference>
<dbReference type="GO" id="GO:0006424">
    <property type="term" value="P:glutamyl-tRNA aminoacylation"/>
    <property type="evidence" value="ECO:0007669"/>
    <property type="project" value="UniProtKB-UniRule"/>
</dbReference>
<evidence type="ECO:0000256" key="2">
    <source>
        <dbReference type="ARBA" id="ARBA00022490"/>
    </source>
</evidence>
<dbReference type="GO" id="GO:0004819">
    <property type="term" value="F:glutamine-tRNA ligase activity"/>
    <property type="evidence" value="ECO:0007669"/>
    <property type="project" value="UniProtKB-UniRule"/>
</dbReference>
<dbReference type="Pfam" id="PF20974">
    <property type="entry name" value="tRNA-synt_1c_C2"/>
    <property type="match status" value="1"/>
</dbReference>
<dbReference type="FunFam" id="3.40.50.620:FF:000037">
    <property type="entry name" value="Glutamine--tRNA ligase cytoplasmic"/>
    <property type="match status" value="1"/>
</dbReference>
<dbReference type="InterPro" id="IPR011035">
    <property type="entry name" value="Ribosomal_bL25/Gln-tRNA_synth"/>
</dbReference>
<keyword evidence="2 8" id="KW-0963">Cytoplasm</keyword>
<evidence type="ECO:0000256" key="9">
    <source>
        <dbReference type="RuleBase" id="RU363037"/>
    </source>
</evidence>
<accession>A0A1A6DTB0</accession>
<dbReference type="Proteomes" id="UP000091969">
    <property type="component" value="Unassembled WGS sequence"/>
</dbReference>
<feature type="binding site" evidence="8">
    <location>
        <position position="264"/>
    </location>
    <ligand>
        <name>ATP</name>
        <dbReference type="ChEBI" id="CHEBI:30616"/>
    </ligand>
</feature>
<reference evidence="13 14" key="1">
    <citation type="submission" date="2016-06" db="EMBL/GenBank/DDBJ databases">
        <title>Genome sequence of Tepidimonas fonticaldi PL17.</title>
        <authorList>
            <person name="Pinnaka A.K."/>
        </authorList>
    </citation>
    <scope>NUCLEOTIDE SEQUENCE [LARGE SCALE GENOMIC DNA]</scope>
    <source>
        <strain evidence="13 14">PL17</strain>
    </source>
</reference>
<keyword evidence="6 8" id="KW-0648">Protein biosynthesis</keyword>
<evidence type="ECO:0000256" key="8">
    <source>
        <dbReference type="HAMAP-Rule" id="MF_00126"/>
    </source>
</evidence>
<evidence type="ECO:0000256" key="1">
    <source>
        <dbReference type="ARBA" id="ARBA00005594"/>
    </source>
</evidence>
<dbReference type="FunFam" id="1.10.1160.10:FF:000001">
    <property type="entry name" value="Glutamine--tRNA ligase"/>
    <property type="match status" value="1"/>
</dbReference>
<feature type="binding site" evidence="8">
    <location>
        <position position="245"/>
    </location>
    <ligand>
        <name>L-glutamine</name>
        <dbReference type="ChEBI" id="CHEBI:58359"/>
    </ligand>
</feature>
<feature type="domain" description="tRNA synthetases class I (E and Q) anti-codon binding" evidence="12">
    <location>
        <begin position="593"/>
        <end position="665"/>
    </location>
</feature>
<comment type="similarity">
    <text evidence="1 8 9">Belongs to the class-I aminoacyl-tRNA synthetase family.</text>
</comment>
<dbReference type="PRINTS" id="PR00987">
    <property type="entry name" value="TRNASYNTHGLU"/>
</dbReference>
<feature type="binding site" evidence="8">
    <location>
        <begin position="64"/>
        <end position="66"/>
    </location>
    <ligand>
        <name>ATP</name>
        <dbReference type="ChEBI" id="CHEBI:30616"/>
    </ligand>
</feature>
<dbReference type="GO" id="GO:0005524">
    <property type="term" value="F:ATP binding"/>
    <property type="evidence" value="ECO:0007669"/>
    <property type="project" value="UniProtKB-UniRule"/>
</dbReference>
<dbReference type="InterPro" id="IPR020056">
    <property type="entry name" value="Rbsml_bL25/Gln-tRNA_synth_N"/>
</dbReference>
<evidence type="ECO:0000256" key="6">
    <source>
        <dbReference type="ARBA" id="ARBA00022917"/>
    </source>
</evidence>
<evidence type="ECO:0000256" key="7">
    <source>
        <dbReference type="ARBA" id="ARBA00023146"/>
    </source>
</evidence>
<evidence type="ECO:0000256" key="3">
    <source>
        <dbReference type="ARBA" id="ARBA00022598"/>
    </source>
</evidence>
<protein>
    <recommendedName>
        <fullName evidence="8">Glutamine--tRNA ligase</fullName>
        <ecNumber evidence="8">6.1.1.18</ecNumber>
    </recommendedName>
    <alternativeName>
        <fullName evidence="8">Glutaminyl-tRNA synthetase</fullName>
        <shortName evidence="8">GlnRS</shortName>
    </alternativeName>
</protein>
<dbReference type="InterPro" id="IPR050132">
    <property type="entry name" value="Gln/Glu-tRNA_Ligase"/>
</dbReference>
<dbReference type="SUPFAM" id="SSF52374">
    <property type="entry name" value="Nucleotidylyl transferase"/>
    <property type="match status" value="2"/>
</dbReference>
<dbReference type="InterPro" id="IPR020059">
    <property type="entry name" value="Glu/Gln-tRNA-synth_Ib_codon-bd"/>
</dbReference>
<evidence type="ECO:0000259" key="10">
    <source>
        <dbReference type="Pfam" id="PF00749"/>
    </source>
</evidence>
<dbReference type="GO" id="GO:0005829">
    <property type="term" value="C:cytosol"/>
    <property type="evidence" value="ECO:0007669"/>
    <property type="project" value="TreeGrafter"/>
</dbReference>
<evidence type="ECO:0000259" key="12">
    <source>
        <dbReference type="Pfam" id="PF20974"/>
    </source>
</evidence>
<dbReference type="InterPro" id="IPR022861">
    <property type="entry name" value="Gln_tRNA_ligase_bac"/>
</dbReference>
<keyword evidence="4 8" id="KW-0547">Nucleotide-binding</keyword>
<dbReference type="PANTHER" id="PTHR43097">
    <property type="entry name" value="GLUTAMINE-TRNA LIGASE"/>
    <property type="match status" value="1"/>
</dbReference>
<feature type="binding site" evidence="8">
    <location>
        <position position="96"/>
    </location>
    <ligand>
        <name>L-glutamine</name>
        <dbReference type="ChEBI" id="CHEBI:58359"/>
    </ligand>
</feature>
<proteinExistence type="inferred from homology"/>
<comment type="caution">
    <text evidence="8">Lacks conserved residue(s) required for the propagation of feature annotation.</text>
</comment>
<keyword evidence="7 8" id="KW-0030">Aminoacyl-tRNA synthetase</keyword>
<dbReference type="GO" id="GO:0006425">
    <property type="term" value="P:glutaminyl-tRNA aminoacylation"/>
    <property type="evidence" value="ECO:0007669"/>
    <property type="project" value="TreeGrafter"/>
</dbReference>
<comment type="catalytic activity">
    <reaction evidence="8">
        <text>tRNA(Gln) + L-glutamine + ATP = L-glutaminyl-tRNA(Gln) + AMP + diphosphate</text>
        <dbReference type="Rhea" id="RHEA:20121"/>
        <dbReference type="Rhea" id="RHEA-COMP:9662"/>
        <dbReference type="Rhea" id="RHEA-COMP:9681"/>
        <dbReference type="ChEBI" id="CHEBI:30616"/>
        <dbReference type="ChEBI" id="CHEBI:33019"/>
        <dbReference type="ChEBI" id="CHEBI:58359"/>
        <dbReference type="ChEBI" id="CHEBI:78442"/>
        <dbReference type="ChEBI" id="CHEBI:78521"/>
        <dbReference type="ChEBI" id="CHEBI:456215"/>
        <dbReference type="EC" id="6.1.1.18"/>
    </reaction>
</comment>
<evidence type="ECO:0000313" key="13">
    <source>
        <dbReference type="EMBL" id="OBS29921.1"/>
    </source>
</evidence>
<keyword evidence="3 8" id="KW-0436">Ligase</keyword>
<dbReference type="SUPFAM" id="SSF50715">
    <property type="entry name" value="Ribosomal protein L25-like"/>
    <property type="match status" value="1"/>
</dbReference>
<dbReference type="PROSITE" id="PS00178">
    <property type="entry name" value="AA_TRNA_LIGASE_I"/>
    <property type="match status" value="1"/>
</dbReference>
<keyword evidence="5 8" id="KW-0067">ATP-binding</keyword>
<feature type="domain" description="Glutamyl/glutaminyl-tRNA synthetase class Ib catalytic" evidence="10">
    <location>
        <begin position="382"/>
        <end position="449"/>
    </location>
</feature>
<evidence type="ECO:0000256" key="5">
    <source>
        <dbReference type="ARBA" id="ARBA00022840"/>
    </source>
</evidence>
<evidence type="ECO:0000313" key="14">
    <source>
        <dbReference type="Proteomes" id="UP000091969"/>
    </source>
</evidence>
<dbReference type="FunFam" id="3.90.800.10:FF:000001">
    <property type="entry name" value="Glutamine--tRNA ligase"/>
    <property type="match status" value="1"/>
</dbReference>
<evidence type="ECO:0000259" key="11">
    <source>
        <dbReference type="Pfam" id="PF03950"/>
    </source>
</evidence>
<dbReference type="EMBL" id="LZDH01000065">
    <property type="protein sequence ID" value="OBS29921.1"/>
    <property type="molecule type" value="Genomic_DNA"/>
</dbReference>
<comment type="subcellular location">
    <subcellularLocation>
        <location evidence="8">Cytoplasm</location>
    </subcellularLocation>
</comment>
<comment type="caution">
    <text evidence="13">The sequence shown here is derived from an EMBL/GenBank/DDBJ whole genome shotgun (WGS) entry which is preliminary data.</text>
</comment>
<gene>
    <name evidence="8" type="primary">glnS</name>
    <name evidence="13" type="ORF">A9O67_08855</name>
</gene>
<dbReference type="AlphaFoldDB" id="A0A1A6DTB0"/>
<feature type="domain" description="Glutamyl/glutaminyl-tRNA synthetase class Ib catalytic" evidence="10">
    <location>
        <begin position="57"/>
        <end position="281"/>
    </location>
</feature>
<dbReference type="InterPro" id="IPR001412">
    <property type="entry name" value="aa-tRNA-synth_I_CS"/>
</dbReference>
<dbReference type="PANTHER" id="PTHR43097:SF5">
    <property type="entry name" value="GLUTAMATE--TRNA LIGASE"/>
    <property type="match status" value="1"/>
</dbReference>
<dbReference type="InterPro" id="IPR000924">
    <property type="entry name" value="Glu/Gln-tRNA-synth"/>
</dbReference>
<feature type="domain" description="Glutamyl/glutaminyl-tRNA synthetase class Ib anti-codon binding" evidence="11">
    <location>
        <begin position="469"/>
        <end position="572"/>
    </location>
</feature>
<dbReference type="STRING" id="1101373.A9O67_08855"/>
<dbReference type="Pfam" id="PF03950">
    <property type="entry name" value="tRNA-synt_1c_C"/>
    <property type="match status" value="1"/>
</dbReference>
<dbReference type="InterPro" id="IPR014729">
    <property type="entry name" value="Rossmann-like_a/b/a_fold"/>
</dbReference>
<dbReference type="Gene3D" id="3.40.50.620">
    <property type="entry name" value="HUPs"/>
    <property type="match status" value="2"/>
</dbReference>
<name>A0A1A6DTB0_9BURK</name>
<sequence>MSDHAPHSSPHPPAASNFLRQIIERDLAQGRYHGRLWGGSPGDGSHHERGVADPARVRMRFPPEPNGYLHVGHAKSIWLNFSLAQAYGGVCHMRFDDTNPEKEDQEYVDSILDAVQWLGWSWEAHGTRHLYYASDYFDFMYRAAEYLIETGHAYVDEQTPEQMRANRGTLTAPGIDSPYRNRPAEESLARFREMRDGRHADGAMVLRAKIDMASPNINLRDPAIYRIKHATHHNTGDAWCIYPMYTFAHPIEDALENITHSICTLEFEDQRPFYDWLLERIVPILRAPQFARARQLIERIEQQGVEAGKEFALHCHNHAHKLGVNTEPELHMRALFTKWEHDRDAVLRDLGEFFGLLKDQTHQFTPLLASALEAHRIEPFNLPHQYEFARLNLTYVVTSKRKLKQLVDEGIVSGWDDPRMPTIVGLRRRGYTPEAIRLFCERTGVSKAGGWIDYGNLEIALRDDLEGKAPRAMAVLDPVKLKLTNWAQVFGDADHREACSAPVHPQRPELGLRAFSLGPEVWIEREDFMEQPPKGYFRLFPGNKVRLKYGYVVECTGCEKDADGRVTAVLATVVPDTKSGTPGADAVKVKGTLTWVGVHEAVPAEVRLYDRLFADPQPDAGGKDFKAALNPNSLRVVTAYLEPSLANAPREERYQFERHGYFGTDRVDHTPERPVFNRIAGLKDSWGK</sequence>
<comment type="subunit">
    <text evidence="8">Monomer.</text>
</comment>
<feature type="binding site" evidence="8">
    <location>
        <begin position="390"/>
        <end position="391"/>
    </location>
    <ligand>
        <name>ATP</name>
        <dbReference type="ChEBI" id="CHEBI:30616"/>
    </ligand>
</feature>
<dbReference type="RefSeq" id="WP_068610257.1">
    <property type="nucleotide sequence ID" value="NZ_LZDH01000065.1"/>
</dbReference>
<dbReference type="HAMAP" id="MF_00126">
    <property type="entry name" value="Gln_tRNA_synth"/>
    <property type="match status" value="1"/>
</dbReference>
<dbReference type="Gene3D" id="2.40.240.10">
    <property type="entry name" value="Ribosomal Protein L25, Chain P"/>
    <property type="match status" value="2"/>
</dbReference>
<dbReference type="InterPro" id="IPR020058">
    <property type="entry name" value="Glu/Gln-tRNA-synth_Ib_cat-dom"/>
</dbReference>